<evidence type="ECO:0000313" key="3">
    <source>
        <dbReference type="Proteomes" id="UP000029556"/>
    </source>
</evidence>
<evidence type="ECO:0000256" key="1">
    <source>
        <dbReference type="SAM" id="Phobius"/>
    </source>
</evidence>
<feature type="transmembrane region" description="Helical" evidence="1">
    <location>
        <begin position="40"/>
        <end position="60"/>
    </location>
</feature>
<comment type="caution">
    <text evidence="2">The sequence shown here is derived from an EMBL/GenBank/DDBJ whole genome shotgun (WGS) entry which is preliminary data.</text>
</comment>
<accession>A0A095ZNK1</accession>
<reference evidence="2 3" key="1">
    <citation type="submission" date="2014-07" db="EMBL/GenBank/DDBJ databases">
        <authorList>
            <person name="McCorrison J."/>
            <person name="Sanka R."/>
            <person name="Torralba M."/>
            <person name="Gillis M."/>
            <person name="Haft D.H."/>
            <person name="Methe B."/>
            <person name="Sutton G."/>
            <person name="Nelson K.E."/>
        </authorList>
    </citation>
    <scope>NUCLEOTIDE SEQUENCE [LARGE SCALE GENOMIC DNA]</scope>
    <source>
        <strain evidence="2 3">DNF00853</strain>
    </source>
</reference>
<protein>
    <submittedName>
        <fullName evidence="2">Uncharacterized protein</fullName>
    </submittedName>
</protein>
<dbReference type="AlphaFoldDB" id="A0A095ZNK1"/>
<sequence>MSRKFIIMNRLHLHDVVVFVLKGPQEYVALKKRATTVFRVFSLPFDGMVSGILLAVLRFISYFCKSI</sequence>
<proteinExistence type="predicted"/>
<dbReference type="EMBL" id="JRNN01000028">
    <property type="protein sequence ID" value="KGF36305.1"/>
    <property type="molecule type" value="Genomic_DNA"/>
</dbReference>
<keyword evidence="1" id="KW-1133">Transmembrane helix</keyword>
<keyword evidence="1" id="KW-0812">Transmembrane</keyword>
<gene>
    <name evidence="2" type="ORF">HMPREF2137_02330</name>
</gene>
<organism evidence="2 3">
    <name type="scientific">Hoylesella buccalis DNF00853</name>
    <dbReference type="NCBI Taxonomy" id="1401074"/>
    <lineage>
        <taxon>Bacteria</taxon>
        <taxon>Pseudomonadati</taxon>
        <taxon>Bacteroidota</taxon>
        <taxon>Bacteroidia</taxon>
        <taxon>Bacteroidales</taxon>
        <taxon>Prevotellaceae</taxon>
        <taxon>Hoylesella</taxon>
    </lineage>
</organism>
<evidence type="ECO:0000313" key="2">
    <source>
        <dbReference type="EMBL" id="KGF36305.1"/>
    </source>
</evidence>
<name>A0A095ZNK1_9BACT</name>
<keyword evidence="1" id="KW-0472">Membrane</keyword>
<dbReference type="Proteomes" id="UP000029556">
    <property type="component" value="Unassembled WGS sequence"/>
</dbReference>